<dbReference type="SUPFAM" id="SSF53901">
    <property type="entry name" value="Thiolase-like"/>
    <property type="match status" value="2"/>
</dbReference>
<dbReference type="PROSITE" id="PS00737">
    <property type="entry name" value="THIOLASE_2"/>
    <property type="match status" value="1"/>
</dbReference>
<dbReference type="InterPro" id="IPR020616">
    <property type="entry name" value="Thiolase_N"/>
</dbReference>
<dbReference type="InterPro" id="IPR020610">
    <property type="entry name" value="Thiolase_AS"/>
</dbReference>
<evidence type="ECO:0000256" key="4">
    <source>
        <dbReference type="ARBA" id="ARBA00022832"/>
    </source>
</evidence>
<name>A0A0V8I5E6_9MICC</name>
<dbReference type="InterPro" id="IPR020617">
    <property type="entry name" value="Thiolase_C"/>
</dbReference>
<dbReference type="OrthoDB" id="1402717at2"/>
<dbReference type="GO" id="GO:0005737">
    <property type="term" value="C:cytoplasm"/>
    <property type="evidence" value="ECO:0007669"/>
    <property type="project" value="UniProtKB-ARBA"/>
</dbReference>
<dbReference type="GO" id="GO:0006635">
    <property type="term" value="P:fatty acid beta-oxidation"/>
    <property type="evidence" value="ECO:0007669"/>
    <property type="project" value="TreeGrafter"/>
</dbReference>
<keyword evidence="8 11" id="KW-0012">Acyltransferase</keyword>
<evidence type="ECO:0000256" key="2">
    <source>
        <dbReference type="ARBA" id="ARBA00010982"/>
    </source>
</evidence>
<dbReference type="EC" id="2.3.1.16" evidence="9"/>
<dbReference type="InterPro" id="IPR002155">
    <property type="entry name" value="Thiolase"/>
</dbReference>
<keyword evidence="7" id="KW-0576">Peroxisome</keyword>
<evidence type="ECO:0000256" key="11">
    <source>
        <dbReference type="RuleBase" id="RU003557"/>
    </source>
</evidence>
<keyword evidence="4" id="KW-0276">Fatty acid metabolism</keyword>
<feature type="domain" description="Thiolase C-terminal" evidence="13">
    <location>
        <begin position="283"/>
        <end position="404"/>
    </location>
</feature>
<gene>
    <name evidence="14" type="ORF">AS031_18345</name>
</gene>
<dbReference type="EMBL" id="LNQM01000011">
    <property type="protein sequence ID" value="KSU70015.1"/>
    <property type="molecule type" value="Genomic_DNA"/>
</dbReference>
<organism evidence="14 15">
    <name type="scientific">Pseudarthrobacter enclensis</name>
    <dbReference type="NCBI Taxonomy" id="993070"/>
    <lineage>
        <taxon>Bacteria</taxon>
        <taxon>Bacillati</taxon>
        <taxon>Actinomycetota</taxon>
        <taxon>Actinomycetes</taxon>
        <taxon>Micrococcales</taxon>
        <taxon>Micrococcaceae</taxon>
        <taxon>Pseudarthrobacter</taxon>
    </lineage>
</organism>
<dbReference type="PANTHER" id="PTHR43853:SF8">
    <property type="entry name" value="3-KETOACYL-COA THIOLASE, PEROXISOMAL"/>
    <property type="match status" value="1"/>
</dbReference>
<evidence type="ECO:0000256" key="3">
    <source>
        <dbReference type="ARBA" id="ARBA00022679"/>
    </source>
</evidence>
<dbReference type="Proteomes" id="UP000053199">
    <property type="component" value="Unassembled WGS sequence"/>
</dbReference>
<dbReference type="InterPro" id="IPR016039">
    <property type="entry name" value="Thiolase-like"/>
</dbReference>
<dbReference type="PIRSF" id="PIRSF000429">
    <property type="entry name" value="Ac-CoA_Ac_transf"/>
    <property type="match status" value="1"/>
</dbReference>
<evidence type="ECO:0000256" key="7">
    <source>
        <dbReference type="ARBA" id="ARBA00023140"/>
    </source>
</evidence>
<keyword evidence="3 11" id="KW-0808">Transferase</keyword>
<feature type="active site" description="Proton acceptor" evidence="10">
    <location>
        <position position="391"/>
    </location>
</feature>
<protein>
    <recommendedName>
        <fullName evidence="9">acetyl-CoA C-acyltransferase</fullName>
        <ecNumber evidence="9">2.3.1.16</ecNumber>
    </recommendedName>
</protein>
<feature type="active site" description="Proton acceptor" evidence="10">
    <location>
        <position position="361"/>
    </location>
</feature>
<reference evidence="14 15" key="1">
    <citation type="journal article" date="2014" name="Arch. Microbiol.">
        <title>Arthrobacter enclensis sp. nov., isolated from sediment sample.</title>
        <authorList>
            <person name="Dastager S.G."/>
            <person name="Liu Q."/>
            <person name="Tang S.K."/>
            <person name="Krishnamurthi S."/>
            <person name="Lee J.C."/>
            <person name="Li W.J."/>
        </authorList>
    </citation>
    <scope>NUCLEOTIDE SEQUENCE [LARGE SCALE GENOMIC DNA]</scope>
    <source>
        <strain evidence="14 15">NIO-1008</strain>
    </source>
</reference>
<evidence type="ECO:0000256" key="1">
    <source>
        <dbReference type="ARBA" id="ARBA00004275"/>
    </source>
</evidence>
<proteinExistence type="inferred from homology"/>
<dbReference type="STRING" id="993070.AS031_18345"/>
<comment type="caution">
    <text evidence="14">The sequence shown here is derived from an EMBL/GenBank/DDBJ whole genome shotgun (WGS) entry which is preliminary data.</text>
</comment>
<evidence type="ECO:0000256" key="8">
    <source>
        <dbReference type="ARBA" id="ARBA00023315"/>
    </source>
</evidence>
<dbReference type="PANTHER" id="PTHR43853">
    <property type="entry name" value="3-KETOACYL-COA THIOLASE, PEROXISOMAL"/>
    <property type="match status" value="1"/>
</dbReference>
<dbReference type="Gene3D" id="3.40.47.10">
    <property type="match status" value="1"/>
</dbReference>
<dbReference type="Pfam" id="PF00108">
    <property type="entry name" value="Thiolase_N"/>
    <property type="match status" value="1"/>
</dbReference>
<evidence type="ECO:0000313" key="14">
    <source>
        <dbReference type="EMBL" id="KSU70015.1"/>
    </source>
</evidence>
<dbReference type="NCBIfam" id="TIGR01930">
    <property type="entry name" value="AcCoA-C-Actrans"/>
    <property type="match status" value="1"/>
</dbReference>
<sequence length="406" mass="42111">MESALSPDDAVVVAYARTPFGRARKGSLVLERPEDLSRAAVRAVLSAVPQLPPVQLEDFYLGTAAPEGAQGDNIPRRVAVLEGLDTLPGVTLNRFCASSLEAAAAASRAIRAGDGDAYLVGGVESTSMQPPATTNPYPGSESWAERANRVFESGEEWQDPRLDGHAPDMYIAMGKTAEFVARVTGTTRQDQDEWALASQRRAVAAIESGYFAGEIVPYTRADGAVISADDGPRPTTTLEGLGNLQPAFAVHGSVTAGNASPLNDGASAAVMMSARRAAELGIPPLARILGVGASALSPEIMGLGPIEASQRLLKRLGMTIDDIDIVELNEAFAAQVVPVVRSLGADPEKVNPHGGAIAVGHPFGATGVRLMGTLINGLRQTDGSLGLATLCVGGGQGMALVLERLS</sequence>
<dbReference type="CDD" id="cd00751">
    <property type="entry name" value="thiolase"/>
    <property type="match status" value="1"/>
</dbReference>
<feature type="active site" description="Acyl-thioester intermediate" evidence="10">
    <location>
        <position position="96"/>
    </location>
</feature>
<dbReference type="FunFam" id="3.40.47.10:FF:000013">
    <property type="entry name" value="Acetyl-CoA acetyltransferase"/>
    <property type="match status" value="1"/>
</dbReference>
<evidence type="ECO:0000256" key="10">
    <source>
        <dbReference type="PIRSR" id="PIRSR000429-1"/>
    </source>
</evidence>
<dbReference type="PROSITE" id="PS00099">
    <property type="entry name" value="THIOLASE_3"/>
    <property type="match status" value="1"/>
</dbReference>
<comment type="subcellular location">
    <subcellularLocation>
        <location evidence="1">Peroxisome</location>
    </subcellularLocation>
</comment>
<dbReference type="RefSeq" id="WP_058269603.1">
    <property type="nucleotide sequence ID" value="NZ_FMAZ01000010.1"/>
</dbReference>
<dbReference type="Pfam" id="PF02803">
    <property type="entry name" value="Thiolase_C"/>
    <property type="match status" value="1"/>
</dbReference>
<keyword evidence="5" id="KW-0809">Transit peptide</keyword>
<evidence type="ECO:0000256" key="5">
    <source>
        <dbReference type="ARBA" id="ARBA00022946"/>
    </source>
</evidence>
<dbReference type="InterPro" id="IPR020613">
    <property type="entry name" value="Thiolase_CS"/>
</dbReference>
<evidence type="ECO:0000256" key="9">
    <source>
        <dbReference type="ARBA" id="ARBA00024073"/>
    </source>
</evidence>
<dbReference type="InterPro" id="IPR050215">
    <property type="entry name" value="Thiolase-like_sf_Thiolase"/>
</dbReference>
<evidence type="ECO:0000259" key="13">
    <source>
        <dbReference type="Pfam" id="PF02803"/>
    </source>
</evidence>
<keyword evidence="15" id="KW-1185">Reference proteome</keyword>
<comment type="similarity">
    <text evidence="2 11">Belongs to the thiolase-like superfamily. Thiolase family.</text>
</comment>
<evidence type="ECO:0000313" key="15">
    <source>
        <dbReference type="Proteomes" id="UP000053199"/>
    </source>
</evidence>
<dbReference type="GO" id="GO:0010124">
    <property type="term" value="P:phenylacetate catabolic process"/>
    <property type="evidence" value="ECO:0007669"/>
    <property type="project" value="TreeGrafter"/>
</dbReference>
<dbReference type="AlphaFoldDB" id="A0A0V8I5E6"/>
<feature type="domain" description="Thiolase N-terminal" evidence="12">
    <location>
        <begin position="11"/>
        <end position="274"/>
    </location>
</feature>
<evidence type="ECO:0000256" key="6">
    <source>
        <dbReference type="ARBA" id="ARBA00023098"/>
    </source>
</evidence>
<dbReference type="GO" id="GO:0003988">
    <property type="term" value="F:acetyl-CoA C-acyltransferase activity"/>
    <property type="evidence" value="ECO:0007669"/>
    <property type="project" value="UniProtKB-EC"/>
</dbReference>
<accession>A0A0V8I5E6</accession>
<keyword evidence="6" id="KW-0443">Lipid metabolism</keyword>
<evidence type="ECO:0000259" key="12">
    <source>
        <dbReference type="Pfam" id="PF00108"/>
    </source>
</evidence>